<dbReference type="RefSeq" id="WP_125205826.1">
    <property type="nucleotide sequence ID" value="NZ_AP025739.1"/>
</dbReference>
<dbReference type="AlphaFoldDB" id="A0A402CRE9"/>
<dbReference type="OrthoDB" id="9554345at2"/>
<gene>
    <name evidence="1" type="ORF">CCAX7_000670</name>
</gene>
<organism evidence="1 2">
    <name type="scientific">Capsulimonas corticalis</name>
    <dbReference type="NCBI Taxonomy" id="2219043"/>
    <lineage>
        <taxon>Bacteria</taxon>
        <taxon>Bacillati</taxon>
        <taxon>Armatimonadota</taxon>
        <taxon>Armatimonadia</taxon>
        <taxon>Capsulimonadales</taxon>
        <taxon>Capsulimonadaceae</taxon>
        <taxon>Capsulimonas</taxon>
    </lineage>
</organism>
<protein>
    <submittedName>
        <fullName evidence="1">Uncharacterized protein</fullName>
    </submittedName>
</protein>
<reference evidence="1 2" key="1">
    <citation type="journal article" date="2019" name="Int. J. Syst. Evol. Microbiol.">
        <title>Capsulimonas corticalis gen. nov., sp. nov., an aerobic capsulated bacterium, of a novel bacterial order, Capsulimonadales ord. nov., of the class Armatimonadia of the phylum Armatimonadetes.</title>
        <authorList>
            <person name="Li J."/>
            <person name="Kudo C."/>
            <person name="Tonouchi A."/>
        </authorList>
    </citation>
    <scope>NUCLEOTIDE SEQUENCE [LARGE SCALE GENOMIC DNA]</scope>
    <source>
        <strain evidence="1 2">AX-7</strain>
    </source>
</reference>
<evidence type="ECO:0000313" key="1">
    <source>
        <dbReference type="EMBL" id="BDI28016.1"/>
    </source>
</evidence>
<keyword evidence="2" id="KW-1185">Reference proteome</keyword>
<dbReference type="Proteomes" id="UP000287394">
    <property type="component" value="Chromosome"/>
</dbReference>
<sequence>MDEKSVNEQLHEMEERQNRTERLLVETIAGLTTAAMLYNLGSNEQYYSDDARSLRSKLYGRNSEINWDIAGELSNRLRDIMHDVFNTTQLSKDNYPRLSSGISETRGRLHILQTEIHAYLAATSTGIDPNLLRVSRFLKVTIYLPDGLRGVPYAEETKIAKAVRDLMESIGFYVSDDFDPKIRSWYKKFFAKSKESLTHPEVVSRLKKIEYGLEKYALQERQANIDEKQANAVAALIKALENQPSVIGRIGSIVLVKYCRPDGQPMIEFVTLTTDELMFVEEHGHQMKDPAEFIAIIERQRRATKSRYDHVIDELDANDPSQFVEQRELEQ</sequence>
<name>A0A402CRE9_9BACT</name>
<dbReference type="KEGG" id="ccot:CCAX7_000670"/>
<accession>A0A402CRE9</accession>
<dbReference type="EMBL" id="AP025739">
    <property type="protein sequence ID" value="BDI28016.1"/>
    <property type="molecule type" value="Genomic_DNA"/>
</dbReference>
<evidence type="ECO:0000313" key="2">
    <source>
        <dbReference type="Proteomes" id="UP000287394"/>
    </source>
</evidence>
<proteinExistence type="predicted"/>